<evidence type="ECO:0000259" key="4">
    <source>
        <dbReference type="PROSITE" id="PS50600"/>
    </source>
</evidence>
<sequence length="438" mass="50922">MCVFLLLSKGLAPEISEDLYHLIKKVVSIRKHLERNRKDKDSKERRRVSGKAFISWSHPRIESLSFSLLGRASLLIRASRDVELRYDRRDVCIGSPSPSRSFACRSFFYYLINYSPFRQCFLDSLEVATIVEDNIGCPNVKVLVDVVTGENLTIPNLVKGKIETLNQALGNIIEWPRRLVSTINDKQEHSTRKDVVYPSNDTDVNGIIKLLNRHAMNNMEDVDMIRIPMNELIFGSDKFVYLAREDLLHYCSMVEIGYMCILAYITCLWDKCDCAKNFFVIDQSKISSHIKDRDLRSRNLANQLEAVNLEQKVLIPYNTGFHWMLHVIDLRENCVYVLDSFRSKVNEDIHGIINVGLKTWQAKHDLQRYRSTPKWKPVRCPRQLDSVGCGYYVQKYIHEIVHNSSTSITNLFNTKNAYRQEKIDEIRIEWAAFVSRFV</sequence>
<name>A0A5A7SL06_CUCMM</name>
<comment type="caution">
    <text evidence="5">The sequence shown here is derived from an EMBL/GenBank/DDBJ whole genome shotgun (WGS) entry which is preliminary data.</text>
</comment>
<dbReference type="Gene3D" id="1.10.287.10">
    <property type="entry name" value="S15/NS1, RNA-binding"/>
    <property type="match status" value="1"/>
</dbReference>
<accession>A0A5A7SL06</accession>
<dbReference type="Proteomes" id="UP000321393">
    <property type="component" value="Unassembled WGS sequence"/>
</dbReference>
<gene>
    <name evidence="5" type="ORF">E6C27_scaffold2405G00020</name>
</gene>
<reference evidence="5 6" key="1">
    <citation type="submission" date="2019-08" db="EMBL/GenBank/DDBJ databases">
        <title>Draft genome sequences of two oriental melons (Cucumis melo L. var makuwa).</title>
        <authorList>
            <person name="Kwon S.-Y."/>
        </authorList>
    </citation>
    <scope>NUCLEOTIDE SEQUENCE [LARGE SCALE GENOMIC DNA]</scope>
    <source>
        <strain evidence="6">cv. SW 3</strain>
        <tissue evidence="5">Leaf</tissue>
    </source>
</reference>
<dbReference type="SUPFAM" id="SSF47060">
    <property type="entry name" value="S15/NS1 RNA-binding domain"/>
    <property type="match status" value="1"/>
</dbReference>
<dbReference type="Gene3D" id="3.40.395.10">
    <property type="entry name" value="Adenoviral Proteinase, Chain A"/>
    <property type="match status" value="1"/>
</dbReference>
<evidence type="ECO:0000256" key="1">
    <source>
        <dbReference type="ARBA" id="ARBA00005234"/>
    </source>
</evidence>
<dbReference type="GO" id="GO:0008234">
    <property type="term" value="F:cysteine-type peptidase activity"/>
    <property type="evidence" value="ECO:0007669"/>
    <property type="project" value="InterPro"/>
</dbReference>
<evidence type="ECO:0000313" key="5">
    <source>
        <dbReference type="EMBL" id="KAA0025155.1"/>
    </source>
</evidence>
<dbReference type="EMBL" id="SSTE01023352">
    <property type="protein sequence ID" value="KAA0025155.1"/>
    <property type="molecule type" value="Genomic_DNA"/>
</dbReference>
<dbReference type="PROSITE" id="PS50600">
    <property type="entry name" value="ULP_PROTEASE"/>
    <property type="match status" value="1"/>
</dbReference>
<feature type="domain" description="Ubiquitin-like protease family profile" evidence="4">
    <location>
        <begin position="173"/>
        <end position="400"/>
    </location>
</feature>
<comment type="similarity">
    <text evidence="1">Belongs to the peptidase C48 family.</text>
</comment>
<dbReference type="InterPro" id="IPR038765">
    <property type="entry name" value="Papain-like_cys_pep_sf"/>
</dbReference>
<dbReference type="PANTHER" id="PTHR33018">
    <property type="entry name" value="OS10G0338966 PROTEIN-RELATED"/>
    <property type="match status" value="1"/>
</dbReference>
<dbReference type="SUPFAM" id="SSF54001">
    <property type="entry name" value="Cysteine proteinases"/>
    <property type="match status" value="1"/>
</dbReference>
<protein>
    <recommendedName>
        <fullName evidence="4">Ubiquitin-like protease family profile domain-containing protein</fullName>
    </recommendedName>
</protein>
<evidence type="ECO:0000256" key="2">
    <source>
        <dbReference type="ARBA" id="ARBA00022670"/>
    </source>
</evidence>
<dbReference type="Pfam" id="PF02902">
    <property type="entry name" value="Peptidase_C48"/>
    <property type="match status" value="1"/>
</dbReference>
<organism evidence="5 6">
    <name type="scientific">Cucumis melo var. makuwa</name>
    <name type="common">Oriental melon</name>
    <dbReference type="NCBI Taxonomy" id="1194695"/>
    <lineage>
        <taxon>Eukaryota</taxon>
        <taxon>Viridiplantae</taxon>
        <taxon>Streptophyta</taxon>
        <taxon>Embryophyta</taxon>
        <taxon>Tracheophyta</taxon>
        <taxon>Spermatophyta</taxon>
        <taxon>Magnoliopsida</taxon>
        <taxon>eudicotyledons</taxon>
        <taxon>Gunneridae</taxon>
        <taxon>Pentapetalae</taxon>
        <taxon>rosids</taxon>
        <taxon>fabids</taxon>
        <taxon>Cucurbitales</taxon>
        <taxon>Cucurbitaceae</taxon>
        <taxon>Benincaseae</taxon>
        <taxon>Cucumis</taxon>
    </lineage>
</organism>
<evidence type="ECO:0000256" key="3">
    <source>
        <dbReference type="ARBA" id="ARBA00022801"/>
    </source>
</evidence>
<proteinExistence type="inferred from homology"/>
<dbReference type="InterPro" id="IPR009068">
    <property type="entry name" value="uS15_NS1_RNA-bd_sf"/>
</dbReference>
<dbReference type="InterPro" id="IPR003653">
    <property type="entry name" value="Peptidase_C48_C"/>
</dbReference>
<dbReference type="AlphaFoldDB" id="A0A5A7SL06"/>
<dbReference type="PANTHER" id="PTHR33018:SF34">
    <property type="entry name" value="OS02G0472350 PROTEIN"/>
    <property type="match status" value="1"/>
</dbReference>
<keyword evidence="2" id="KW-0645">Protease</keyword>
<dbReference type="OrthoDB" id="5065855at2759"/>
<keyword evidence="3" id="KW-0378">Hydrolase</keyword>
<dbReference type="GO" id="GO:0006508">
    <property type="term" value="P:proteolysis"/>
    <property type="evidence" value="ECO:0007669"/>
    <property type="project" value="UniProtKB-KW"/>
</dbReference>
<evidence type="ECO:0000313" key="6">
    <source>
        <dbReference type="Proteomes" id="UP000321393"/>
    </source>
</evidence>
<dbReference type="STRING" id="1194695.A0A5A7SL06"/>